<dbReference type="SUPFAM" id="SSF50249">
    <property type="entry name" value="Nucleic acid-binding proteins"/>
    <property type="match status" value="1"/>
</dbReference>
<dbReference type="Proteomes" id="UP001307889">
    <property type="component" value="Chromosome 3"/>
</dbReference>
<dbReference type="PROSITE" id="PS50126">
    <property type="entry name" value="S1"/>
    <property type="match status" value="1"/>
</dbReference>
<reference evidence="5 6" key="1">
    <citation type="submission" date="2023-09" db="EMBL/GenBank/DDBJ databases">
        <title>Nesidiocoris tenuis whole genome shotgun sequence.</title>
        <authorList>
            <person name="Shibata T."/>
            <person name="Shimoda M."/>
            <person name="Kobayashi T."/>
            <person name="Uehara T."/>
        </authorList>
    </citation>
    <scope>NUCLEOTIDE SEQUENCE [LARGE SCALE GENOMIC DNA]</scope>
    <source>
        <strain evidence="5 6">Japan</strain>
    </source>
</reference>
<dbReference type="SMART" id="SM00316">
    <property type="entry name" value="S1"/>
    <property type="match status" value="1"/>
</dbReference>
<dbReference type="InterPro" id="IPR055179">
    <property type="entry name" value="Tex-like_central_region"/>
</dbReference>
<keyword evidence="2" id="KW-0234">DNA repair</keyword>
<evidence type="ECO:0000256" key="1">
    <source>
        <dbReference type="ARBA" id="ARBA00022763"/>
    </source>
</evidence>
<name>A0ABN7AMD8_9HEMI</name>
<dbReference type="InterPro" id="IPR041692">
    <property type="entry name" value="HHH_9"/>
</dbReference>
<dbReference type="InterPro" id="IPR003583">
    <property type="entry name" value="Hlx-hairpin-Hlx_DNA-bd_motif"/>
</dbReference>
<dbReference type="Gene3D" id="3.30.420.140">
    <property type="entry name" value="YqgF/RNase H-like domain"/>
    <property type="match status" value="1"/>
</dbReference>
<dbReference type="InterPro" id="IPR006641">
    <property type="entry name" value="YqgF/RNaseH-like_dom"/>
</dbReference>
<sequence length="896" mass="101883">MFSEDESDSLDDEPTSKRKIKDDSDWEAEDEKPKRGKVKHEAKVEPSDKPKRGRKAKTETNDPKKPKRSRTVKKDAEDKPKVPRQKKVTARKKKVETEGEDAEAVEEEPKDKVDLKRKLASKENGEPSKKVKYEDAKSSNEAENAATPRPFHRSREARIVAHFMGCPIPKAEALIQMLDDEATVPFLIRYRKNIVGDWSPDEMRSFKDHYTKAKEIVQRAKFVSKAISGIGHWTPAIQNKLDCALTMSELDDLYEPYKPAQVLSKFVICRNCGLDRVADQILQKQHIDLTRFVDPESEHRKTMEDVKMLLIAFISETMVCRMADFPRLWREENWTFHCSKLTRGKVVDDKENFKKFYNFRRPARYVRADEMLAMNRGGKKKILKVSLTPRDHLKEDVRRAIVDCFGLKNLPENDVGDVLSRAVTTAQDRLMKKIPKKIQTDCTRSAEATAIQVFIKNLKRLLLTPPYRSDHVFTVLGIDPGKRNGCKTVVVHSRTLAVEDSGILHLDSFKKGPQDYPCKFEADLKHMIKSWSVEIIVLGNGVGCQEVETVINNVIRMPEFSKVRYTVIPEQGVSVYSCSKEAQQEYPDFKPEVVSSLSLVKRFFNPLNEYVKVEPKHLGVGMYQHDINEKKLSEALEETVSEIVSVVGVDLNTASLAMLKSISGLTKARAKAIIAYRNKNGPFVNRKELLEIKGIGPKTYQQCAGFVRIIPPLNEGQQSNKYNKLDQTIVHPEHYDITRKLLGLMGLSIDQIGTPDFIARVKNFSSVENVDHIAEKLGTDVDTVKLLYHALSMLLDHDIRSLAEPPDFKTRVCRIDQVKQGMIMSGRVENVTTFGAFVDIGVGVTGLLHFQDYNRPDIGLGDRVEVQITSLEVDRDRIGLSLKRKIADLFPMNKLI</sequence>
<evidence type="ECO:0000313" key="6">
    <source>
        <dbReference type="Proteomes" id="UP001307889"/>
    </source>
</evidence>
<evidence type="ECO:0000313" key="5">
    <source>
        <dbReference type="EMBL" id="BES92056.1"/>
    </source>
</evidence>
<feature type="region of interest" description="Disordered" evidence="3">
    <location>
        <begin position="1"/>
        <end position="152"/>
    </location>
</feature>
<dbReference type="SUPFAM" id="SSF47781">
    <property type="entry name" value="RuvA domain 2-like"/>
    <property type="match status" value="2"/>
</dbReference>
<feature type="compositionally biased region" description="Acidic residues" evidence="3">
    <location>
        <begin position="1"/>
        <end position="13"/>
    </location>
</feature>
<dbReference type="Pfam" id="PF09371">
    <property type="entry name" value="Tex_N"/>
    <property type="match status" value="1"/>
</dbReference>
<dbReference type="SUPFAM" id="SSF53098">
    <property type="entry name" value="Ribonuclease H-like"/>
    <property type="match status" value="1"/>
</dbReference>
<dbReference type="PANTHER" id="PTHR10724:SF10">
    <property type="entry name" value="S1 RNA-BINDING DOMAIN-CONTAINING PROTEIN 1"/>
    <property type="match status" value="1"/>
</dbReference>
<dbReference type="InterPro" id="IPR018974">
    <property type="entry name" value="Tex-like_N"/>
</dbReference>
<dbReference type="InterPro" id="IPR010994">
    <property type="entry name" value="RuvA_2-like"/>
</dbReference>
<accession>A0ABN7AMD8</accession>
<dbReference type="InterPro" id="IPR003029">
    <property type="entry name" value="S1_domain"/>
</dbReference>
<dbReference type="InterPro" id="IPR023323">
    <property type="entry name" value="Tex-like_dom_sf"/>
</dbReference>
<keyword evidence="1" id="KW-0227">DNA damage</keyword>
<dbReference type="PANTHER" id="PTHR10724">
    <property type="entry name" value="30S RIBOSOMAL PROTEIN S1"/>
    <property type="match status" value="1"/>
</dbReference>
<dbReference type="InterPro" id="IPR012340">
    <property type="entry name" value="NA-bd_OB-fold"/>
</dbReference>
<dbReference type="Pfam" id="PF16921">
    <property type="entry name" value="Tex_YqgF"/>
    <property type="match status" value="1"/>
</dbReference>
<evidence type="ECO:0000256" key="3">
    <source>
        <dbReference type="SAM" id="MobiDB-lite"/>
    </source>
</evidence>
<dbReference type="Gene3D" id="2.40.50.140">
    <property type="entry name" value="Nucleic acid-binding proteins"/>
    <property type="match status" value="1"/>
</dbReference>
<evidence type="ECO:0000256" key="2">
    <source>
        <dbReference type="ARBA" id="ARBA00023204"/>
    </source>
</evidence>
<proteinExistence type="predicted"/>
<keyword evidence="6" id="KW-1185">Reference proteome</keyword>
<dbReference type="InterPro" id="IPR032639">
    <property type="entry name" value="Tex_YqgF"/>
</dbReference>
<organism evidence="5 6">
    <name type="scientific">Nesidiocoris tenuis</name>
    <dbReference type="NCBI Taxonomy" id="355587"/>
    <lineage>
        <taxon>Eukaryota</taxon>
        <taxon>Metazoa</taxon>
        <taxon>Ecdysozoa</taxon>
        <taxon>Arthropoda</taxon>
        <taxon>Hexapoda</taxon>
        <taxon>Insecta</taxon>
        <taxon>Pterygota</taxon>
        <taxon>Neoptera</taxon>
        <taxon>Paraneoptera</taxon>
        <taxon>Hemiptera</taxon>
        <taxon>Heteroptera</taxon>
        <taxon>Panheteroptera</taxon>
        <taxon>Cimicomorpha</taxon>
        <taxon>Miridae</taxon>
        <taxon>Dicyphina</taxon>
        <taxon>Nesidiocoris</taxon>
    </lineage>
</organism>
<evidence type="ECO:0000259" key="4">
    <source>
        <dbReference type="PROSITE" id="PS50126"/>
    </source>
</evidence>
<dbReference type="Gene3D" id="1.10.10.650">
    <property type="entry name" value="RuvA domain 2-like"/>
    <property type="match status" value="1"/>
</dbReference>
<protein>
    <submittedName>
        <fullName evidence="5">Tex-like protein N-terminal domain</fullName>
    </submittedName>
</protein>
<dbReference type="InterPro" id="IPR037027">
    <property type="entry name" value="YqgF/RNaseH-like_dom_sf"/>
</dbReference>
<dbReference type="Gene3D" id="1.10.150.310">
    <property type="entry name" value="Tex RuvX-like domain-like"/>
    <property type="match status" value="1"/>
</dbReference>
<feature type="compositionally biased region" description="Basic and acidic residues" evidence="3">
    <location>
        <begin position="14"/>
        <end position="23"/>
    </location>
</feature>
<feature type="compositionally biased region" description="Basic and acidic residues" evidence="3">
    <location>
        <begin position="72"/>
        <end position="81"/>
    </location>
</feature>
<feature type="compositionally biased region" description="Basic and acidic residues" evidence="3">
    <location>
        <begin position="39"/>
        <end position="64"/>
    </location>
</feature>
<dbReference type="SUPFAM" id="SSF158832">
    <property type="entry name" value="Tex N-terminal region-like"/>
    <property type="match status" value="1"/>
</dbReference>
<dbReference type="Pfam" id="PF12836">
    <property type="entry name" value="HHH_3"/>
    <property type="match status" value="1"/>
</dbReference>
<dbReference type="SMART" id="SM00278">
    <property type="entry name" value="HhH1"/>
    <property type="match status" value="2"/>
</dbReference>
<dbReference type="Pfam" id="PF17674">
    <property type="entry name" value="HHH_9"/>
    <property type="match status" value="1"/>
</dbReference>
<dbReference type="EMBL" id="AP028911">
    <property type="protein sequence ID" value="BES92056.1"/>
    <property type="molecule type" value="Genomic_DNA"/>
</dbReference>
<dbReference type="Pfam" id="PF00575">
    <property type="entry name" value="S1"/>
    <property type="match status" value="1"/>
</dbReference>
<dbReference type="InterPro" id="IPR012337">
    <property type="entry name" value="RNaseH-like_sf"/>
</dbReference>
<dbReference type="InterPro" id="IPR050437">
    <property type="entry name" value="Ribos_protein_bS1-like"/>
</dbReference>
<dbReference type="Pfam" id="PF22706">
    <property type="entry name" value="Tex_central_region"/>
    <property type="match status" value="1"/>
</dbReference>
<feature type="compositionally biased region" description="Basic and acidic residues" evidence="3">
    <location>
        <begin position="107"/>
        <end position="140"/>
    </location>
</feature>
<feature type="domain" description="S1 motif" evidence="4">
    <location>
        <begin position="821"/>
        <end position="883"/>
    </location>
</feature>
<dbReference type="InterPro" id="IPR023319">
    <property type="entry name" value="Tex-like_HTH_dom_sf"/>
</dbReference>
<dbReference type="Gene3D" id="1.10.3500.10">
    <property type="entry name" value="Tex N-terminal region-like"/>
    <property type="match status" value="1"/>
</dbReference>
<dbReference type="SMART" id="SM00732">
    <property type="entry name" value="YqgFc"/>
    <property type="match status" value="1"/>
</dbReference>
<feature type="compositionally biased region" description="Basic residues" evidence="3">
    <location>
        <begin position="82"/>
        <end position="94"/>
    </location>
</feature>
<gene>
    <name evidence="5" type="ORF">NTJ_04864</name>
</gene>